<dbReference type="OrthoDB" id="1145223at2"/>
<gene>
    <name evidence="1" type="ORF">SAMN04487908_105130</name>
</gene>
<accession>A0A1M6DX88</accession>
<keyword evidence="2" id="KW-1185">Reference proteome</keyword>
<evidence type="ECO:0000313" key="2">
    <source>
        <dbReference type="Proteomes" id="UP000184172"/>
    </source>
</evidence>
<name>A0A1M6DX88_9FLAO</name>
<dbReference type="EMBL" id="FQYV01000005">
    <property type="protein sequence ID" value="SHI77740.1"/>
    <property type="molecule type" value="Genomic_DNA"/>
</dbReference>
<dbReference type="Proteomes" id="UP000184172">
    <property type="component" value="Unassembled WGS sequence"/>
</dbReference>
<dbReference type="Gene3D" id="2.60.120.40">
    <property type="match status" value="1"/>
</dbReference>
<evidence type="ECO:0008006" key="3">
    <source>
        <dbReference type="Google" id="ProtNLM"/>
    </source>
</evidence>
<protein>
    <recommendedName>
        <fullName evidence="3">C1q domain-containing protein</fullName>
    </recommendedName>
</protein>
<dbReference type="InterPro" id="IPR008983">
    <property type="entry name" value="Tumour_necrosis_fac-like_dom"/>
</dbReference>
<evidence type="ECO:0000313" key="1">
    <source>
        <dbReference type="EMBL" id="SHI77740.1"/>
    </source>
</evidence>
<organism evidence="1 2">
    <name type="scientific">Aequorivita viscosa</name>
    <dbReference type="NCBI Taxonomy" id="797419"/>
    <lineage>
        <taxon>Bacteria</taxon>
        <taxon>Pseudomonadati</taxon>
        <taxon>Bacteroidota</taxon>
        <taxon>Flavobacteriia</taxon>
        <taxon>Flavobacteriales</taxon>
        <taxon>Flavobacteriaceae</taxon>
        <taxon>Aequorivita</taxon>
    </lineage>
</organism>
<dbReference type="AlphaFoldDB" id="A0A1M6DX88"/>
<reference evidence="2" key="1">
    <citation type="submission" date="2016-11" db="EMBL/GenBank/DDBJ databases">
        <authorList>
            <person name="Varghese N."/>
            <person name="Submissions S."/>
        </authorList>
    </citation>
    <scope>NUCLEOTIDE SEQUENCE [LARGE SCALE GENOMIC DNA]</scope>
    <source>
        <strain evidence="2">DSM 26349</strain>
    </source>
</reference>
<sequence length="235" mass="25378">MNYLIRNIIVFGFFLVTTSMLAQKGVGINTSNIDDGSALQIESTTGALVIPRMTNAQMVAITNVLDGAFVFNTTDNKLYTRISGSWTEYTHDEVATIIFNKGSGSFSQSATPVLMPLNNTNVLFNSVGYYELDGSPSTNGTVTVLHDGLYIITAGMSTSNLPAGAKKYSLQVYVNGTLATYLTNGYVNLSSQEWWGTSGNFPVLLQANDLVEVKYTLEGTGSLAGRFFQIAITKL</sequence>
<dbReference type="RefSeq" id="WP_092842536.1">
    <property type="nucleotide sequence ID" value="NZ_FNNS01000006.1"/>
</dbReference>
<proteinExistence type="predicted"/>
<dbReference type="STRING" id="797419.SAMN05216556_10642"/>